<keyword evidence="12" id="KW-0092">Biotin</keyword>
<evidence type="ECO:0000256" key="11">
    <source>
        <dbReference type="PROSITE-ProRule" id="PRU00409"/>
    </source>
</evidence>
<accession>A0ABQ6FUJ2</accession>
<dbReference type="SUPFAM" id="SSF56059">
    <property type="entry name" value="Glutathione synthetase ATP-binding domain-like"/>
    <property type="match status" value="1"/>
</dbReference>
<dbReference type="InterPro" id="IPR011054">
    <property type="entry name" value="Rudment_hybrid_motif"/>
</dbReference>
<dbReference type="SUPFAM" id="SSF52440">
    <property type="entry name" value="PreATP-grasp domain"/>
    <property type="match status" value="1"/>
</dbReference>
<organism evidence="15 16">
    <name type="scientific">Dictyobacter halimunensis</name>
    <dbReference type="NCBI Taxonomy" id="3026934"/>
    <lineage>
        <taxon>Bacteria</taxon>
        <taxon>Bacillati</taxon>
        <taxon>Chloroflexota</taxon>
        <taxon>Ktedonobacteria</taxon>
        <taxon>Ktedonobacterales</taxon>
        <taxon>Dictyobacteraceae</taxon>
        <taxon>Dictyobacter</taxon>
    </lineage>
</organism>
<dbReference type="PROSITE" id="PS50979">
    <property type="entry name" value="BC"/>
    <property type="match status" value="1"/>
</dbReference>
<feature type="domain" description="ATP-grasp" evidence="13">
    <location>
        <begin position="122"/>
        <end position="318"/>
    </location>
</feature>
<evidence type="ECO:0000256" key="9">
    <source>
        <dbReference type="ARBA" id="ARBA00022842"/>
    </source>
</evidence>
<sequence>MHMFRKILIANRGEIALRVIRACREMGIRSVIAHSEADRDSLPVQMADERICIGPGASGKSYLNIPNIISAAFISNAEAIHPGYGFLSENTSFAQICQDVNITFIGPSAEVMAIMGDKVSARKAMVEAGLPTLPGTRVLRTLAEATEAAREIGFPLMLKAVAGGGGRGIRLINHADEFERTFTVAQNEVREAFRDDGIYLERYLPKARHVEIQVLVDNHGNGVHLGERNCSCQRRNQKVIEESPTPILPRSLCDEMGQRAISAVKAVGYRNAGTLEFLVDEQNRYYFMEMNTRLQVEHPVTELVTSLDLVKEQLHIASGEPLRLRQEDIKLRGHAIECRITAEDADKDFRPQTGVVEKYLPPGGPGVRVDSHLYTGYEIPPHYDSLLAKLIVWAEDRDQAIARMQRALEEFVIEGVTTTIPFHQRLLKHEGFISGDTYTRFIQEEAGALGIK</sequence>
<keyword evidence="12" id="KW-0444">Lipid biosynthesis</keyword>
<comment type="function">
    <text evidence="1 12">This protein is a component of the acetyl coenzyme A carboxylase complex; first, biotin carboxylase catalyzes the carboxylation of the carrier protein and then the transcarboxylase transfers the carboxyl group to form malonyl-CoA.</text>
</comment>
<comment type="pathway">
    <text evidence="2 12">Lipid metabolism; malonyl-CoA biosynthesis; malonyl-CoA from acetyl-CoA: step 1/1.</text>
</comment>
<dbReference type="PROSITE" id="PS00867">
    <property type="entry name" value="CPSASE_2"/>
    <property type="match status" value="1"/>
</dbReference>
<evidence type="ECO:0000256" key="4">
    <source>
        <dbReference type="ARBA" id="ARBA00013263"/>
    </source>
</evidence>
<evidence type="ECO:0000313" key="15">
    <source>
        <dbReference type="EMBL" id="GLV57948.1"/>
    </source>
</evidence>
<evidence type="ECO:0000259" key="14">
    <source>
        <dbReference type="PROSITE" id="PS50979"/>
    </source>
</evidence>
<keyword evidence="8 11" id="KW-0067">ATP-binding</keyword>
<keyword evidence="7 11" id="KW-0547">Nucleotide-binding</keyword>
<dbReference type="NCBIfam" id="TIGR00514">
    <property type="entry name" value="accC"/>
    <property type="match status" value="1"/>
</dbReference>
<keyword evidence="12" id="KW-0443">Lipid metabolism</keyword>
<evidence type="ECO:0000256" key="12">
    <source>
        <dbReference type="RuleBase" id="RU365063"/>
    </source>
</evidence>
<dbReference type="PANTHER" id="PTHR48095">
    <property type="entry name" value="PYRUVATE CARBOXYLASE SUBUNIT A"/>
    <property type="match status" value="1"/>
</dbReference>
<feature type="domain" description="Biotin carboxylation" evidence="14">
    <location>
        <begin position="3"/>
        <end position="447"/>
    </location>
</feature>
<dbReference type="InterPro" id="IPR011764">
    <property type="entry name" value="Biotin_carboxylation_dom"/>
</dbReference>
<evidence type="ECO:0000259" key="13">
    <source>
        <dbReference type="PROSITE" id="PS50975"/>
    </source>
</evidence>
<comment type="subunit">
    <text evidence="3 12">Acetyl-CoA carboxylase is a heterohexamer of biotin carboxyl carrier protein, biotin carboxylase and the two subunits of carboxyl transferase in a 2:2 complex.</text>
</comment>
<name>A0ABQ6FUJ2_9CHLR</name>
<dbReference type="EC" id="6.3.4.14" evidence="4 12"/>
<proteinExistence type="predicted"/>
<dbReference type="InterPro" id="IPR016185">
    <property type="entry name" value="PreATP-grasp_dom_sf"/>
</dbReference>
<evidence type="ECO:0000256" key="10">
    <source>
        <dbReference type="ARBA" id="ARBA00048600"/>
    </source>
</evidence>
<dbReference type="SUPFAM" id="SSF51246">
    <property type="entry name" value="Rudiment single hybrid motif"/>
    <property type="match status" value="1"/>
</dbReference>
<dbReference type="PROSITE" id="PS50975">
    <property type="entry name" value="ATP_GRASP"/>
    <property type="match status" value="1"/>
</dbReference>
<comment type="catalytic activity">
    <reaction evidence="10 12">
        <text>N(6)-biotinyl-L-lysyl-[protein] + hydrogencarbonate + ATP = N(6)-carboxybiotinyl-L-lysyl-[protein] + ADP + phosphate + H(+)</text>
        <dbReference type="Rhea" id="RHEA:13501"/>
        <dbReference type="Rhea" id="RHEA-COMP:10505"/>
        <dbReference type="Rhea" id="RHEA-COMP:10506"/>
        <dbReference type="ChEBI" id="CHEBI:15378"/>
        <dbReference type="ChEBI" id="CHEBI:17544"/>
        <dbReference type="ChEBI" id="CHEBI:30616"/>
        <dbReference type="ChEBI" id="CHEBI:43474"/>
        <dbReference type="ChEBI" id="CHEBI:83144"/>
        <dbReference type="ChEBI" id="CHEBI:83145"/>
        <dbReference type="ChEBI" id="CHEBI:456216"/>
        <dbReference type="EC" id="6.3.4.14"/>
    </reaction>
</comment>
<dbReference type="Proteomes" id="UP001344906">
    <property type="component" value="Unassembled WGS sequence"/>
</dbReference>
<evidence type="ECO:0000256" key="8">
    <source>
        <dbReference type="ARBA" id="ARBA00022840"/>
    </source>
</evidence>
<dbReference type="InterPro" id="IPR005481">
    <property type="entry name" value="BC-like_N"/>
</dbReference>
<keyword evidence="9" id="KW-0460">Magnesium</keyword>
<dbReference type="Pfam" id="PF02786">
    <property type="entry name" value="CPSase_L_D2"/>
    <property type="match status" value="1"/>
</dbReference>
<evidence type="ECO:0000256" key="2">
    <source>
        <dbReference type="ARBA" id="ARBA00004956"/>
    </source>
</evidence>
<evidence type="ECO:0000256" key="3">
    <source>
        <dbReference type="ARBA" id="ARBA00011750"/>
    </source>
</evidence>
<dbReference type="InterPro" id="IPR005479">
    <property type="entry name" value="CPAse_ATP-bd"/>
</dbReference>
<evidence type="ECO:0000256" key="1">
    <source>
        <dbReference type="ARBA" id="ARBA00003761"/>
    </source>
</evidence>
<dbReference type="Gene3D" id="3.30.470.20">
    <property type="entry name" value="ATP-grasp fold, B domain"/>
    <property type="match status" value="1"/>
</dbReference>
<dbReference type="InterPro" id="IPR051602">
    <property type="entry name" value="ACC_Biotin_Carboxylase"/>
</dbReference>
<keyword evidence="5 12" id="KW-0436">Ligase</keyword>
<keyword evidence="12" id="KW-0275">Fatty acid biosynthesis</keyword>
<comment type="caution">
    <text evidence="15">The sequence shown here is derived from an EMBL/GenBank/DDBJ whole genome shotgun (WGS) entry which is preliminary data.</text>
</comment>
<gene>
    <name evidence="15" type="ORF">KDH_47830</name>
</gene>
<evidence type="ECO:0000256" key="7">
    <source>
        <dbReference type="ARBA" id="ARBA00022741"/>
    </source>
</evidence>
<dbReference type="Pfam" id="PF02785">
    <property type="entry name" value="Biotin_carb_C"/>
    <property type="match status" value="1"/>
</dbReference>
<keyword evidence="12" id="KW-0276">Fatty acid metabolism</keyword>
<dbReference type="InterPro" id="IPR004549">
    <property type="entry name" value="Acetyl_CoA_COase_biotin_COase"/>
</dbReference>
<evidence type="ECO:0000256" key="6">
    <source>
        <dbReference type="ARBA" id="ARBA00022723"/>
    </source>
</evidence>
<evidence type="ECO:0000256" key="5">
    <source>
        <dbReference type="ARBA" id="ARBA00022598"/>
    </source>
</evidence>
<keyword evidence="16" id="KW-1185">Reference proteome</keyword>
<dbReference type="NCBIfam" id="NF006367">
    <property type="entry name" value="PRK08591.1"/>
    <property type="match status" value="1"/>
</dbReference>
<evidence type="ECO:0000313" key="16">
    <source>
        <dbReference type="Proteomes" id="UP001344906"/>
    </source>
</evidence>
<reference evidence="15 16" key="1">
    <citation type="submission" date="2023-02" db="EMBL/GenBank/DDBJ databases">
        <title>Dictyobacter halimunensis sp. nov., a new member of the class Ktedonobacteria from forest soil in a geothermal area.</title>
        <authorList>
            <person name="Rachmania M.K."/>
            <person name="Ningsih F."/>
            <person name="Sakai Y."/>
            <person name="Yabe S."/>
            <person name="Yokota A."/>
            <person name="Sjamsuridzal W."/>
        </authorList>
    </citation>
    <scope>NUCLEOTIDE SEQUENCE [LARGE SCALE GENOMIC DNA]</scope>
    <source>
        <strain evidence="15 16">S3.2.2.5</strain>
    </source>
</reference>
<keyword evidence="6" id="KW-0479">Metal-binding</keyword>
<protein>
    <recommendedName>
        <fullName evidence="4 12">Biotin carboxylase</fullName>
        <ecNumber evidence="4 12">6.3.4.14</ecNumber>
    </recommendedName>
    <alternativeName>
        <fullName evidence="12">Acetyl-coenzyme A carboxylase biotin carboxylase subunit A</fullName>
    </alternativeName>
</protein>
<dbReference type="InterPro" id="IPR011761">
    <property type="entry name" value="ATP-grasp"/>
</dbReference>
<dbReference type="PANTHER" id="PTHR48095:SF2">
    <property type="entry name" value="BIOTIN CARBOXYLASE, CHLOROPLASTIC"/>
    <property type="match status" value="1"/>
</dbReference>
<dbReference type="EMBL" id="BSRI01000002">
    <property type="protein sequence ID" value="GLV57948.1"/>
    <property type="molecule type" value="Genomic_DNA"/>
</dbReference>
<dbReference type="Pfam" id="PF00289">
    <property type="entry name" value="Biotin_carb_N"/>
    <property type="match status" value="1"/>
</dbReference>
<dbReference type="InterPro" id="IPR005482">
    <property type="entry name" value="Biotin_COase_C"/>
</dbReference>
<dbReference type="SMART" id="SM00878">
    <property type="entry name" value="Biotin_carb_C"/>
    <property type="match status" value="1"/>
</dbReference>